<proteinExistence type="predicted"/>
<evidence type="ECO:0000256" key="1">
    <source>
        <dbReference type="SAM" id="MobiDB-lite"/>
    </source>
</evidence>
<evidence type="ECO:0008006" key="5">
    <source>
        <dbReference type="Google" id="ProtNLM"/>
    </source>
</evidence>
<dbReference type="PROSITE" id="PS51257">
    <property type="entry name" value="PROKAR_LIPOPROTEIN"/>
    <property type="match status" value="1"/>
</dbReference>
<feature type="compositionally biased region" description="Pro residues" evidence="1">
    <location>
        <begin position="67"/>
        <end position="77"/>
    </location>
</feature>
<accession>A0A7W5ZTG0</accession>
<feature type="region of interest" description="Disordered" evidence="1">
    <location>
        <begin position="58"/>
        <end position="77"/>
    </location>
</feature>
<sequence length="77" mass="8155">MPALRYLLSALTTALLAACGPAPLEQDGAPLDPVMAEALQGQLMVDPDLTQQDMRNRVIVPGGPIDPALPLPDPREQ</sequence>
<comment type="caution">
    <text evidence="3">The sequence shown here is derived from an EMBL/GenBank/DDBJ whole genome shotgun (WGS) entry which is preliminary data.</text>
</comment>
<dbReference type="EMBL" id="JACICY010000001">
    <property type="protein sequence ID" value="MBB3859166.1"/>
    <property type="molecule type" value="Genomic_DNA"/>
</dbReference>
<evidence type="ECO:0000256" key="2">
    <source>
        <dbReference type="SAM" id="SignalP"/>
    </source>
</evidence>
<keyword evidence="2" id="KW-0732">Signal</keyword>
<name>A0A7W5ZTG0_9SPHN</name>
<feature type="chain" id="PRO_5031390606" description="Argininosuccinate lyase" evidence="2">
    <location>
        <begin position="18"/>
        <end position="77"/>
    </location>
</feature>
<dbReference type="Proteomes" id="UP000562395">
    <property type="component" value="Unassembled WGS sequence"/>
</dbReference>
<reference evidence="3 4" key="1">
    <citation type="submission" date="2020-08" db="EMBL/GenBank/DDBJ databases">
        <title>Genomic Encyclopedia of Type Strains, Phase IV (KMG-IV): sequencing the most valuable type-strain genomes for metagenomic binning, comparative biology and taxonomic classification.</title>
        <authorList>
            <person name="Goeker M."/>
        </authorList>
    </citation>
    <scope>NUCLEOTIDE SEQUENCE [LARGE SCALE GENOMIC DNA]</scope>
    <source>
        <strain evidence="3 4">DSM 14552</strain>
    </source>
</reference>
<evidence type="ECO:0000313" key="3">
    <source>
        <dbReference type="EMBL" id="MBB3859166.1"/>
    </source>
</evidence>
<organism evidence="3 4">
    <name type="scientific">Novosphingobium hassiacum</name>
    <dbReference type="NCBI Taxonomy" id="173676"/>
    <lineage>
        <taxon>Bacteria</taxon>
        <taxon>Pseudomonadati</taxon>
        <taxon>Pseudomonadota</taxon>
        <taxon>Alphaproteobacteria</taxon>
        <taxon>Sphingomonadales</taxon>
        <taxon>Sphingomonadaceae</taxon>
        <taxon>Novosphingobium</taxon>
    </lineage>
</organism>
<evidence type="ECO:0000313" key="4">
    <source>
        <dbReference type="Proteomes" id="UP000562395"/>
    </source>
</evidence>
<protein>
    <recommendedName>
        <fullName evidence="5">Argininosuccinate lyase</fullName>
    </recommendedName>
</protein>
<feature type="signal peptide" evidence="2">
    <location>
        <begin position="1"/>
        <end position="17"/>
    </location>
</feature>
<dbReference type="RefSeq" id="WP_183611349.1">
    <property type="nucleotide sequence ID" value="NZ_JACICY010000001.1"/>
</dbReference>
<keyword evidence="4" id="KW-1185">Reference proteome</keyword>
<gene>
    <name evidence="3" type="ORF">GGQ88_000406</name>
</gene>
<dbReference type="AlphaFoldDB" id="A0A7W5ZTG0"/>